<dbReference type="AlphaFoldDB" id="A0AAE8SBZ9"/>
<evidence type="ECO:0000313" key="14">
    <source>
        <dbReference type="Proteomes" id="UP000239650"/>
    </source>
</evidence>
<evidence type="ECO:0000256" key="1">
    <source>
        <dbReference type="ARBA" id="ARBA00004196"/>
    </source>
</evidence>
<dbReference type="InterPro" id="IPR058794">
    <property type="entry name" value="HB_LcnD"/>
</dbReference>
<keyword evidence="7 9" id="KW-0472">Membrane</keyword>
<keyword evidence="5 9" id="KW-1133">Transmembrane helix</keyword>
<name>A0AAE8SBZ9_LATSK</name>
<evidence type="ECO:0000256" key="4">
    <source>
        <dbReference type="ARBA" id="ARBA00022692"/>
    </source>
</evidence>
<dbReference type="InterPro" id="IPR058795">
    <property type="entry name" value="LcnD_C"/>
</dbReference>
<feature type="coiled-coil region" evidence="8">
    <location>
        <begin position="92"/>
        <end position="119"/>
    </location>
</feature>
<dbReference type="Pfam" id="PF25940">
    <property type="entry name" value="LcnD_C"/>
    <property type="match status" value="1"/>
</dbReference>
<dbReference type="Gene3D" id="2.40.30.170">
    <property type="match status" value="1"/>
</dbReference>
<dbReference type="Proteomes" id="UP000239650">
    <property type="component" value="Unassembled WGS sequence"/>
</dbReference>
<dbReference type="Pfam" id="PF25887">
    <property type="entry name" value="HB_LcnD"/>
    <property type="match status" value="1"/>
</dbReference>
<evidence type="ECO:0000256" key="3">
    <source>
        <dbReference type="ARBA" id="ARBA00022448"/>
    </source>
</evidence>
<dbReference type="InterPro" id="IPR050465">
    <property type="entry name" value="UPF0194_transport"/>
</dbReference>
<reference evidence="13 14" key="1">
    <citation type="submission" date="2018-02" db="EMBL/GenBank/DDBJ databases">
        <authorList>
            <person name="Rodrigo-Torres L."/>
            <person name="Arahal R. D."/>
            <person name="Lucena T."/>
        </authorList>
    </citation>
    <scope>NUCLEOTIDE SEQUENCE [LARGE SCALE GENOMIC DNA]</scope>
    <source>
        <strain evidence="13 14">CECT 9267</strain>
    </source>
</reference>
<evidence type="ECO:0000256" key="7">
    <source>
        <dbReference type="ARBA" id="ARBA00023136"/>
    </source>
</evidence>
<evidence type="ECO:0000313" key="13">
    <source>
        <dbReference type="EMBL" id="SPE23722.1"/>
    </source>
</evidence>
<evidence type="ECO:0000256" key="5">
    <source>
        <dbReference type="ARBA" id="ARBA00022989"/>
    </source>
</evidence>
<keyword evidence="3" id="KW-0813">Transport</keyword>
<sequence length="461" mass="52244">MDKRFLESSEFYSKRYNNFSIIVLLPVVAILTCLVVFSFFGKREITIDGQGNLDTAQNVPIIQGTTGSVLKKNYLKEGRFVKKGQMLLVYKNTRNQNQKVLLENQVDNLNRQISSLQTLKTGLLTNQNTFLEADQFGYKDLLKGYLDQRQIYLIENKLLTDKSNLNINKQQQADQLLYNSINQSQDSLTAYQVIYDAINTNKSYPQNSKFYYIYQGYQSKLKSTSNQNEKEILKSETLASIQQQIDTLKNTIDSNKEQKIALQGSNDLNANLSTNNEKMATLQADQTQSATQQLSKAKQSLLEIQTNLKQLNSDSSEYTVKAPKTGVLHLNDEFKGVQYAGTGTTLAQVYPILKNQDKIQIKAYIPSQDISSIKKGQILRLQLIRNLPKAIIIQGKVNNICVAPINSKNRNYYIVTAEASLSASNKSLIHYGMSGKVSIITGKTTFFNYYKNKLFNRDLNI</sequence>
<dbReference type="RefSeq" id="WP_105300169.1">
    <property type="nucleotide sequence ID" value="NZ_OKRC01000015.1"/>
</dbReference>
<comment type="subcellular location">
    <subcellularLocation>
        <location evidence="1">Cell envelope</location>
    </subcellularLocation>
    <subcellularLocation>
        <location evidence="2">Membrane</location>
    </subcellularLocation>
</comment>
<feature type="domain" description="LcnD-like C-terminal" evidence="12">
    <location>
        <begin position="356"/>
        <end position="443"/>
    </location>
</feature>
<evidence type="ECO:0000259" key="10">
    <source>
        <dbReference type="Pfam" id="PF25887"/>
    </source>
</evidence>
<feature type="domain" description="LcnD-like long helical bundle" evidence="10">
    <location>
        <begin position="98"/>
        <end position="312"/>
    </location>
</feature>
<dbReference type="InterPro" id="IPR058786">
    <property type="entry name" value="BSH_LcnD"/>
</dbReference>
<keyword evidence="6 8" id="KW-0175">Coiled coil</keyword>
<evidence type="ECO:0000259" key="12">
    <source>
        <dbReference type="Pfam" id="PF25940"/>
    </source>
</evidence>
<keyword evidence="4 9" id="KW-0812">Transmembrane</keyword>
<evidence type="ECO:0000256" key="9">
    <source>
        <dbReference type="SAM" id="Phobius"/>
    </source>
</evidence>
<comment type="caution">
    <text evidence="13">The sequence shown here is derived from an EMBL/GenBank/DDBJ whole genome shotgun (WGS) entry which is preliminary data.</text>
</comment>
<feature type="transmembrane region" description="Helical" evidence="9">
    <location>
        <begin position="21"/>
        <end position="40"/>
    </location>
</feature>
<gene>
    <name evidence="13" type="primary">lcnD</name>
    <name evidence="13" type="ORF">LAS9267_02052</name>
</gene>
<evidence type="ECO:0000256" key="2">
    <source>
        <dbReference type="ARBA" id="ARBA00004370"/>
    </source>
</evidence>
<dbReference type="EMBL" id="OKRC01000015">
    <property type="protein sequence ID" value="SPE23722.1"/>
    <property type="molecule type" value="Genomic_DNA"/>
</dbReference>
<evidence type="ECO:0000259" key="11">
    <source>
        <dbReference type="Pfam" id="PF25935"/>
    </source>
</evidence>
<dbReference type="InterPro" id="IPR005696">
    <property type="entry name" value="MesE/LcnD"/>
</dbReference>
<accession>A0AAE8SBZ9</accession>
<dbReference type="Pfam" id="PF25935">
    <property type="entry name" value="BSH_LcnD"/>
    <property type="match status" value="1"/>
</dbReference>
<proteinExistence type="predicted"/>
<dbReference type="PANTHER" id="PTHR32347">
    <property type="entry name" value="EFFLUX SYSTEM COMPONENT YKNX-RELATED"/>
    <property type="match status" value="1"/>
</dbReference>
<dbReference type="NCBIfam" id="TIGR01000">
    <property type="entry name" value="bacteriocin_acc"/>
    <property type="match status" value="1"/>
</dbReference>
<dbReference type="GO" id="GO:0030313">
    <property type="term" value="C:cell envelope"/>
    <property type="evidence" value="ECO:0007669"/>
    <property type="project" value="UniProtKB-SubCell"/>
</dbReference>
<evidence type="ECO:0000256" key="8">
    <source>
        <dbReference type="SAM" id="Coils"/>
    </source>
</evidence>
<feature type="domain" description="LcnD-like barrel-sandwich hybrid" evidence="11">
    <location>
        <begin position="60"/>
        <end position="351"/>
    </location>
</feature>
<protein>
    <submittedName>
        <fullName evidence="13">Lactococcin A secretion protein LcnD</fullName>
    </submittedName>
</protein>
<evidence type="ECO:0000256" key="6">
    <source>
        <dbReference type="ARBA" id="ARBA00023054"/>
    </source>
</evidence>
<organism evidence="13 14">
    <name type="scientific">Latilactobacillus sakei</name>
    <name type="common">Lactobacillus sakei</name>
    <dbReference type="NCBI Taxonomy" id="1599"/>
    <lineage>
        <taxon>Bacteria</taxon>
        <taxon>Bacillati</taxon>
        <taxon>Bacillota</taxon>
        <taxon>Bacilli</taxon>
        <taxon>Lactobacillales</taxon>
        <taxon>Lactobacillaceae</taxon>
        <taxon>Latilactobacillus</taxon>
    </lineage>
</organism>